<evidence type="ECO:0000313" key="2">
    <source>
        <dbReference type="Proteomes" id="UP000637695"/>
    </source>
</evidence>
<gene>
    <name evidence="1" type="ORF">GCM10010885_20980</name>
</gene>
<dbReference type="Pfam" id="PF06133">
    <property type="entry name" value="Com_YlbF"/>
    <property type="match status" value="1"/>
</dbReference>
<reference evidence="1" key="2">
    <citation type="submission" date="2020-09" db="EMBL/GenBank/DDBJ databases">
        <authorList>
            <person name="Sun Q."/>
            <person name="Ohkuma M."/>
        </authorList>
    </citation>
    <scope>NUCLEOTIDE SEQUENCE</scope>
    <source>
        <strain evidence="1">JCM 18487</strain>
    </source>
</reference>
<comment type="caution">
    <text evidence="1">The sequence shown here is derived from an EMBL/GenBank/DDBJ whole genome shotgun (WGS) entry which is preliminary data.</text>
</comment>
<reference evidence="1" key="1">
    <citation type="journal article" date="2014" name="Int. J. Syst. Evol. Microbiol.">
        <title>Complete genome sequence of Corynebacterium casei LMG S-19264T (=DSM 44701T), isolated from a smear-ripened cheese.</title>
        <authorList>
            <consortium name="US DOE Joint Genome Institute (JGI-PGF)"/>
            <person name="Walter F."/>
            <person name="Albersmeier A."/>
            <person name="Kalinowski J."/>
            <person name="Ruckert C."/>
        </authorList>
    </citation>
    <scope>NUCLEOTIDE SEQUENCE</scope>
    <source>
        <strain evidence="1">JCM 18487</strain>
    </source>
</reference>
<dbReference type="RefSeq" id="WP_188882970.1">
    <property type="nucleotide sequence ID" value="NZ_BMOY01000038.1"/>
</dbReference>
<dbReference type="Proteomes" id="UP000637695">
    <property type="component" value="Unassembled WGS sequence"/>
</dbReference>
<dbReference type="SUPFAM" id="SSF158622">
    <property type="entry name" value="YheA/YmcA-like"/>
    <property type="match status" value="1"/>
</dbReference>
<evidence type="ECO:0008006" key="3">
    <source>
        <dbReference type="Google" id="ProtNLM"/>
    </source>
</evidence>
<protein>
    <recommendedName>
        <fullName evidence="3">Cell fate (Sporulation/competence/biofilm development) regulator YlbF (YheA/YmcA/DUF963 family)</fullName>
    </recommendedName>
</protein>
<dbReference type="EMBL" id="BMOY01000038">
    <property type="protein sequence ID" value="GGJ11480.1"/>
    <property type="molecule type" value="Genomic_DNA"/>
</dbReference>
<proteinExistence type="predicted"/>
<name>A0A917KHC4_9BACL</name>
<dbReference type="InterPro" id="IPR023378">
    <property type="entry name" value="YheA/YmcA-like_dom_sf"/>
</dbReference>
<dbReference type="AlphaFoldDB" id="A0A917KHC4"/>
<accession>A0A917KHC4</accession>
<dbReference type="Gene3D" id="1.20.1500.10">
    <property type="entry name" value="YheA/YmcA-like"/>
    <property type="match status" value="1"/>
</dbReference>
<evidence type="ECO:0000313" key="1">
    <source>
        <dbReference type="EMBL" id="GGJ11480.1"/>
    </source>
</evidence>
<keyword evidence="2" id="KW-1185">Reference proteome</keyword>
<dbReference type="InterPro" id="IPR010368">
    <property type="entry name" value="Com_YlbF"/>
</dbReference>
<organism evidence="1 2">
    <name type="scientific">Alicyclobacillus cellulosilyticus</name>
    <dbReference type="NCBI Taxonomy" id="1003997"/>
    <lineage>
        <taxon>Bacteria</taxon>
        <taxon>Bacillati</taxon>
        <taxon>Bacillota</taxon>
        <taxon>Bacilli</taxon>
        <taxon>Bacillales</taxon>
        <taxon>Alicyclobacillaceae</taxon>
        <taxon>Alicyclobacillus</taxon>
    </lineage>
</organism>
<sequence>MQPGDGVNNPYDKVHELARAIRSSEVFQELKRLRQQIEQDPAALRMLQDFRRQQLAYEAGRLAGQADAQEADRLRKLAEVVMLHQDVRQYLEAEYRWGVFWSDVQRILAETIEEALLPLPTEEGEEKR</sequence>